<evidence type="ECO:0000259" key="5">
    <source>
        <dbReference type="Pfam" id="PF04840"/>
    </source>
</evidence>
<dbReference type="GO" id="GO:0030897">
    <property type="term" value="C:HOPS complex"/>
    <property type="evidence" value="ECO:0007669"/>
    <property type="project" value="UniProtKB-UniRule"/>
</dbReference>
<name>T1K1H1_TETUR</name>
<dbReference type="GO" id="GO:0003779">
    <property type="term" value="F:actin binding"/>
    <property type="evidence" value="ECO:0007669"/>
    <property type="project" value="TreeGrafter"/>
</dbReference>
<accession>T1K1H1</accession>
<dbReference type="HOGENOM" id="CLU_008909_0_0_1"/>
<dbReference type="InterPro" id="IPR016534">
    <property type="entry name" value="VPS16"/>
</dbReference>
<dbReference type="GO" id="GO:0031902">
    <property type="term" value="C:late endosome membrane"/>
    <property type="evidence" value="ECO:0007669"/>
    <property type="project" value="UniProtKB-SubCell"/>
</dbReference>
<keyword evidence="3" id="KW-0967">Endosome</keyword>
<dbReference type="OMA" id="WCGDDCL"/>
<keyword evidence="3" id="KW-0472">Membrane</keyword>
<keyword evidence="4" id="KW-0175">Coiled coil</keyword>
<gene>
    <name evidence="7" type="primary">107360060</name>
</gene>
<keyword evidence="3" id="KW-0458">Lysosome</keyword>
<dbReference type="GO" id="GO:0016197">
    <property type="term" value="P:endosomal transport"/>
    <property type="evidence" value="ECO:0007669"/>
    <property type="project" value="TreeGrafter"/>
</dbReference>
<feature type="coiled-coil region" evidence="4">
    <location>
        <begin position="660"/>
        <end position="687"/>
    </location>
</feature>
<dbReference type="PANTHER" id="PTHR12811:SF0">
    <property type="entry name" value="VACUOLAR PROTEIN SORTING-ASSOCIATED PROTEIN 16 HOMOLOG"/>
    <property type="match status" value="1"/>
</dbReference>
<dbReference type="STRING" id="32264.T1K1H1"/>
<evidence type="ECO:0000313" key="8">
    <source>
        <dbReference type="Proteomes" id="UP000015104"/>
    </source>
</evidence>
<evidence type="ECO:0000256" key="4">
    <source>
        <dbReference type="SAM" id="Coils"/>
    </source>
</evidence>
<dbReference type="GO" id="GO:0005765">
    <property type="term" value="C:lysosomal membrane"/>
    <property type="evidence" value="ECO:0007669"/>
    <property type="project" value="UniProtKB-SubCell"/>
</dbReference>
<comment type="similarity">
    <text evidence="1 3">Belongs to the VPS16 family.</text>
</comment>
<reference evidence="7" key="2">
    <citation type="submission" date="2015-06" db="UniProtKB">
        <authorList>
            <consortium name="EnsemblMetazoa"/>
        </authorList>
    </citation>
    <scope>IDENTIFICATION</scope>
</reference>
<evidence type="ECO:0000256" key="1">
    <source>
        <dbReference type="ARBA" id="ARBA00009250"/>
    </source>
</evidence>
<dbReference type="SUPFAM" id="SSF50978">
    <property type="entry name" value="WD40 repeat-like"/>
    <property type="match status" value="1"/>
</dbReference>
<dbReference type="GO" id="GO:0042144">
    <property type="term" value="P:vacuole fusion, non-autophagic"/>
    <property type="evidence" value="ECO:0007669"/>
    <property type="project" value="TreeGrafter"/>
</dbReference>
<dbReference type="InterPro" id="IPR036322">
    <property type="entry name" value="WD40_repeat_dom_sf"/>
</dbReference>
<dbReference type="InterPro" id="IPR006925">
    <property type="entry name" value="Vps16_C"/>
</dbReference>
<evidence type="ECO:0000313" key="7">
    <source>
        <dbReference type="EnsemblMetazoa" id="tetur04g01380.1"/>
    </source>
</evidence>
<dbReference type="AlphaFoldDB" id="T1K1H1"/>
<organism evidence="7 8">
    <name type="scientific">Tetranychus urticae</name>
    <name type="common">Two-spotted spider mite</name>
    <dbReference type="NCBI Taxonomy" id="32264"/>
    <lineage>
        <taxon>Eukaryota</taxon>
        <taxon>Metazoa</taxon>
        <taxon>Ecdysozoa</taxon>
        <taxon>Arthropoda</taxon>
        <taxon>Chelicerata</taxon>
        <taxon>Arachnida</taxon>
        <taxon>Acari</taxon>
        <taxon>Acariformes</taxon>
        <taxon>Trombidiformes</taxon>
        <taxon>Prostigmata</taxon>
        <taxon>Eleutherengona</taxon>
        <taxon>Raphignathae</taxon>
        <taxon>Tetranychoidea</taxon>
        <taxon>Tetranychidae</taxon>
        <taxon>Tetranychus</taxon>
    </lineage>
</organism>
<dbReference type="OrthoDB" id="1792at2759"/>
<dbReference type="Pfam" id="PF04841">
    <property type="entry name" value="Vps16_N"/>
    <property type="match status" value="1"/>
</dbReference>
<dbReference type="PANTHER" id="PTHR12811">
    <property type="entry name" value="VACUOLAR PROTEIN SORTING VPS16"/>
    <property type="match status" value="1"/>
</dbReference>
<dbReference type="Proteomes" id="UP000015104">
    <property type="component" value="Unassembled WGS sequence"/>
</dbReference>
<evidence type="ECO:0000256" key="2">
    <source>
        <dbReference type="ARBA" id="ARBA00017947"/>
    </source>
</evidence>
<keyword evidence="3" id="KW-0813">Transport</keyword>
<dbReference type="GO" id="GO:0033263">
    <property type="term" value="C:CORVET complex"/>
    <property type="evidence" value="ECO:0007669"/>
    <property type="project" value="UniProtKB-UniRule"/>
</dbReference>
<feature type="domain" description="Vps16 N-terminal" evidence="6">
    <location>
        <begin position="5"/>
        <end position="411"/>
    </location>
</feature>
<dbReference type="PIRSF" id="PIRSF007949">
    <property type="entry name" value="VPS16"/>
    <property type="match status" value="1"/>
</dbReference>
<proteinExistence type="inferred from homology"/>
<dbReference type="Pfam" id="PF04840">
    <property type="entry name" value="Vps16_C"/>
    <property type="match status" value="1"/>
</dbReference>
<dbReference type="KEGG" id="tut:107360060"/>
<keyword evidence="3" id="KW-0653">Protein transport</keyword>
<comment type="function">
    <text evidence="3">Plays a role in vesicle-mediated protein trafficking to lysosomal compartments including the endocytic membrane transport and autophagic pathways. Believed to act as a core component of the putative HOPS and CORVET endosomal tethering complexes.</text>
</comment>
<sequence>MSMLTADWNPLGRDFYRRVELCSLNWSTEGVDLSKYRVCAAPFSGYIALHSHEKENATVRLLSGTNQNARSIIFIFTPYGEYFTSLRLKTSNLIAMGWSNTESLVCVGDNGYVYVYDFFGELQNSFLIHDDLSKTEVCQCKIFTGPYSTGIAVLTETQKFYVINNIDSPMVRQYHEMLKTDKPPSCWNVIACKNGEVKILFSRDGNLFQLSSNKCESMVFQRTGTSTVIDISFSHDYKNISLYLETGILWIGSYDGTISKICEFVTKCEEKPEYMLWCGNEAVVCLWKEILLLVGLEKDWLNYLMDGPVHLVQEIDGIRVITNDTNEIIQKVPDPLVQVFKIGSLAPGALLMEANKEYERRVHKANEYIRLLSERNEINSAVIQCTLAAAHEFQVSSEKMLLRAASFGKLFTPDADSELFVNICRNLRILNTIRQQNVGLLLTYNQLEYLSIQVLIDRLVLRRQYFLAIKIAKYLKIPDDQGVSRILRNWAFYKIKLREMDDAEIAQDIIKKIDSNSGVSFSEIAEQAIKEKRDELAILLLNCELKASRQVPLLLELKQYEQACKKASESGNADLIYMVIDVLSTQSRKDFLLIIRKHPEAYALYKKQCQNEDLEKLYDICIQEDDSSSRAYLKILEAYRYESIGDRRRCLLEAQECFRRAKNEFNLAATEEQLKLMENQIKLEEKFKHPFVGLSLQETMAKLLYDKEHKLAEGLKKDFKVPDRRFWLLKINILAEQRDWNELEKFSKSKKSPIGYEPFVSACLKFKNRTEAQKYVGKVREEFKVDYYVKTGLLEDAAKIAFMAKDVDALDYVAKRCGPGDKSLSDRIVSMRKQLTG</sequence>
<reference evidence="8" key="1">
    <citation type="submission" date="2011-08" db="EMBL/GenBank/DDBJ databases">
        <authorList>
            <person name="Rombauts S."/>
        </authorList>
    </citation>
    <scope>NUCLEOTIDE SEQUENCE</scope>
    <source>
        <strain evidence="8">London</strain>
    </source>
</reference>
<dbReference type="EMBL" id="CAEY01001352">
    <property type="status" value="NOT_ANNOTATED_CDS"/>
    <property type="molecule type" value="Genomic_DNA"/>
</dbReference>
<dbReference type="InterPro" id="IPR038132">
    <property type="entry name" value="Vps16_C_sf"/>
</dbReference>
<evidence type="ECO:0000256" key="3">
    <source>
        <dbReference type="PIRNR" id="PIRNR007949"/>
    </source>
</evidence>
<dbReference type="InterPro" id="IPR006926">
    <property type="entry name" value="Vps16_N"/>
</dbReference>
<protein>
    <recommendedName>
        <fullName evidence="2 3">Vacuolar protein sorting-associated protein 16 homolog</fullName>
    </recommendedName>
</protein>
<dbReference type="Gene3D" id="1.10.150.780">
    <property type="entry name" value="Vps16, C-terminal region"/>
    <property type="match status" value="1"/>
</dbReference>
<keyword evidence="8" id="KW-1185">Reference proteome</keyword>
<comment type="subcellular location">
    <subcellularLocation>
        <location evidence="3">Late endosome membrane</location>
        <topology evidence="3">Peripheral membrane protein</topology>
        <orientation evidence="3">Cytoplasmic side</orientation>
    </subcellularLocation>
    <subcellularLocation>
        <location evidence="3">Lysosome membrane</location>
        <topology evidence="3">Peripheral membrane protein</topology>
        <orientation evidence="3">Cytoplasmic side</orientation>
    </subcellularLocation>
    <text evidence="3">Cytoplasmic, peripheral membrane protein associated with late endosomes/lysosomes.</text>
</comment>
<dbReference type="EnsemblMetazoa" id="tetur04g01380.1">
    <property type="protein sequence ID" value="tetur04g01380.1"/>
    <property type="gene ID" value="tetur04g01380"/>
</dbReference>
<dbReference type="GO" id="GO:0006886">
    <property type="term" value="P:intracellular protein transport"/>
    <property type="evidence" value="ECO:0007669"/>
    <property type="project" value="InterPro"/>
</dbReference>
<evidence type="ECO:0000259" key="6">
    <source>
        <dbReference type="Pfam" id="PF04841"/>
    </source>
</evidence>
<dbReference type="eggNOG" id="KOG2280">
    <property type="taxonomic scope" value="Eukaryota"/>
</dbReference>
<feature type="domain" description="Vps16 C-terminal" evidence="5">
    <location>
        <begin position="519"/>
        <end position="831"/>
    </location>
</feature>